<organism evidence="2 3">
    <name type="scientific">Gossypium arboreum</name>
    <name type="common">Tree cotton</name>
    <name type="synonym">Gossypium nanking</name>
    <dbReference type="NCBI Taxonomy" id="29729"/>
    <lineage>
        <taxon>Eukaryota</taxon>
        <taxon>Viridiplantae</taxon>
        <taxon>Streptophyta</taxon>
        <taxon>Embryophyta</taxon>
        <taxon>Tracheophyta</taxon>
        <taxon>Spermatophyta</taxon>
        <taxon>Magnoliopsida</taxon>
        <taxon>eudicotyledons</taxon>
        <taxon>Gunneridae</taxon>
        <taxon>Pentapetalae</taxon>
        <taxon>rosids</taxon>
        <taxon>malvids</taxon>
        <taxon>Malvales</taxon>
        <taxon>Malvaceae</taxon>
        <taxon>Malvoideae</taxon>
        <taxon>Gossypium</taxon>
    </lineage>
</organism>
<evidence type="ECO:0000313" key="2">
    <source>
        <dbReference type="EMBL" id="KAK5794235.1"/>
    </source>
</evidence>
<dbReference type="InterPro" id="IPR002156">
    <property type="entry name" value="RNaseH_domain"/>
</dbReference>
<sequence length="123" mass="14170">MAKKSRFDAELWGLLDELLLLQKQGYDKVIIQSDNLGNVIFINDNSLVGPKSTLIRRIQQILASKRQWSLRYIPRETNQIVDALSKMALSSEVLHMFEEPLIEFKEILKEAFSSDNSIMNISM</sequence>
<dbReference type="InterPro" id="IPR053151">
    <property type="entry name" value="RNase_H-like"/>
</dbReference>
<dbReference type="Gene3D" id="3.30.420.10">
    <property type="entry name" value="Ribonuclease H-like superfamily/Ribonuclease H"/>
    <property type="match status" value="1"/>
</dbReference>
<proteinExistence type="predicted"/>
<dbReference type="PANTHER" id="PTHR47723:SF19">
    <property type="entry name" value="POLYNUCLEOTIDYL TRANSFERASE, RIBONUCLEASE H-LIKE SUPERFAMILY PROTEIN"/>
    <property type="match status" value="1"/>
</dbReference>
<feature type="domain" description="RNase H type-1" evidence="1">
    <location>
        <begin position="3"/>
        <end position="88"/>
    </location>
</feature>
<dbReference type="InterPro" id="IPR036397">
    <property type="entry name" value="RNaseH_sf"/>
</dbReference>
<gene>
    <name evidence="2" type="ORF">PVK06_035452</name>
</gene>
<evidence type="ECO:0000313" key="3">
    <source>
        <dbReference type="Proteomes" id="UP001358586"/>
    </source>
</evidence>
<dbReference type="InterPro" id="IPR012337">
    <property type="entry name" value="RNaseH-like_sf"/>
</dbReference>
<dbReference type="Pfam" id="PF13456">
    <property type="entry name" value="RVT_3"/>
    <property type="match status" value="1"/>
</dbReference>
<name>A0ABR0NGU9_GOSAR</name>
<dbReference type="SUPFAM" id="SSF53098">
    <property type="entry name" value="Ribonuclease H-like"/>
    <property type="match status" value="1"/>
</dbReference>
<protein>
    <recommendedName>
        <fullName evidence="1">RNase H type-1 domain-containing protein</fullName>
    </recommendedName>
</protein>
<accession>A0ABR0NGU9</accession>
<evidence type="ECO:0000259" key="1">
    <source>
        <dbReference type="Pfam" id="PF13456"/>
    </source>
</evidence>
<dbReference type="PANTHER" id="PTHR47723">
    <property type="entry name" value="OS05G0353850 PROTEIN"/>
    <property type="match status" value="1"/>
</dbReference>
<dbReference type="Proteomes" id="UP001358586">
    <property type="component" value="Chromosome 10"/>
</dbReference>
<keyword evidence="3" id="KW-1185">Reference proteome</keyword>
<comment type="caution">
    <text evidence="2">The sequence shown here is derived from an EMBL/GenBank/DDBJ whole genome shotgun (WGS) entry which is preliminary data.</text>
</comment>
<dbReference type="EMBL" id="JARKNE010000010">
    <property type="protein sequence ID" value="KAK5794235.1"/>
    <property type="molecule type" value="Genomic_DNA"/>
</dbReference>
<reference evidence="2 3" key="1">
    <citation type="submission" date="2023-03" db="EMBL/GenBank/DDBJ databases">
        <title>WGS of Gossypium arboreum.</title>
        <authorList>
            <person name="Yu D."/>
        </authorList>
    </citation>
    <scope>NUCLEOTIDE SEQUENCE [LARGE SCALE GENOMIC DNA]</scope>
    <source>
        <tissue evidence="2">Leaf</tissue>
    </source>
</reference>